<dbReference type="Gene3D" id="1.50.10.100">
    <property type="entry name" value="Chondroitin AC/alginate lyase"/>
    <property type="match status" value="1"/>
</dbReference>
<dbReference type="SUPFAM" id="SSF48230">
    <property type="entry name" value="Chondroitin AC/alginate lyase"/>
    <property type="match status" value="1"/>
</dbReference>
<dbReference type="RefSeq" id="WP_003459870.1">
    <property type="nucleotide sequence ID" value="NZ_HG916826.1"/>
</dbReference>
<reference evidence="7 8" key="1">
    <citation type="submission" date="2013-11" db="EMBL/GenBank/DDBJ databases">
        <title>Complete genome sequence of the cyanide-degrading bacterium Pseudomonas pseudoalcaligenes CECT 5344.</title>
        <authorList>
            <person name="Wibberg D."/>
            <person name="Puehler A."/>
            <person name="Schlueter A."/>
        </authorList>
    </citation>
    <scope>NUCLEOTIDE SEQUENCE [LARGE SCALE GENOMIC DNA]</scope>
    <source>
        <strain evidence="8">CECT 5344</strain>
    </source>
</reference>
<protein>
    <submittedName>
        <fullName evidence="7">Uncharacterized protein</fullName>
    </submittedName>
</protein>
<dbReference type="InterPro" id="IPR012480">
    <property type="entry name" value="Hepar_II_III_C"/>
</dbReference>
<proteinExistence type="predicted"/>
<feature type="domain" description="Heparinase II/III-like C-terminal" evidence="5">
    <location>
        <begin position="463"/>
        <end position="636"/>
    </location>
</feature>
<dbReference type="Pfam" id="PF16889">
    <property type="entry name" value="Hepar_II_III_N"/>
    <property type="match status" value="1"/>
</dbReference>
<evidence type="ECO:0000256" key="2">
    <source>
        <dbReference type="ARBA" id="ARBA00022729"/>
    </source>
</evidence>
<dbReference type="GO" id="GO:0042597">
    <property type="term" value="C:periplasmic space"/>
    <property type="evidence" value="ECO:0007669"/>
    <property type="project" value="UniProtKB-SubCell"/>
</dbReference>
<dbReference type="PANTHER" id="PTHR39210:SF1">
    <property type="entry name" value="HEPARIN-SULFATE LYASE"/>
    <property type="match status" value="1"/>
</dbReference>
<evidence type="ECO:0000256" key="3">
    <source>
        <dbReference type="ARBA" id="ARBA00022764"/>
    </source>
</evidence>
<evidence type="ECO:0000256" key="4">
    <source>
        <dbReference type="ARBA" id="ARBA00023239"/>
    </source>
</evidence>
<dbReference type="AlphaFoldDB" id="W6QV03"/>
<evidence type="ECO:0000259" key="5">
    <source>
        <dbReference type="Pfam" id="PF07940"/>
    </source>
</evidence>
<keyword evidence="3" id="KW-0574">Periplasm</keyword>
<comment type="subcellular location">
    <subcellularLocation>
        <location evidence="1">Periplasm</location>
    </subcellularLocation>
</comment>
<dbReference type="GO" id="GO:0016829">
    <property type="term" value="F:lyase activity"/>
    <property type="evidence" value="ECO:0007669"/>
    <property type="project" value="UniProtKB-KW"/>
</dbReference>
<dbReference type="Gene3D" id="2.70.98.70">
    <property type="match status" value="1"/>
</dbReference>
<dbReference type="HOGENOM" id="CLU_385362_0_0_6"/>
<evidence type="ECO:0000313" key="8">
    <source>
        <dbReference type="Proteomes" id="UP000032841"/>
    </source>
</evidence>
<keyword evidence="4" id="KW-0456">Lyase</keyword>
<organism evidence="7 8">
    <name type="scientific">Ectopseudomonas oleovorans (strain CECT 5344)</name>
    <name type="common">Pseudomonas pseudoalcaligenes</name>
    <dbReference type="NCBI Taxonomy" id="1182590"/>
    <lineage>
        <taxon>Bacteria</taxon>
        <taxon>Pseudomonadati</taxon>
        <taxon>Pseudomonadota</taxon>
        <taxon>Gammaproteobacteria</taxon>
        <taxon>Pseudomonadales</taxon>
        <taxon>Pseudomonadaceae</taxon>
        <taxon>Ectopseudomonas</taxon>
    </lineage>
</organism>
<keyword evidence="2" id="KW-0732">Signal</keyword>
<feature type="domain" description="Heparin-sulfate lyase N-terminal" evidence="6">
    <location>
        <begin position="267"/>
        <end position="416"/>
    </location>
</feature>
<name>W6QV03_ECTO5</name>
<gene>
    <name evidence="7" type="ORF">BN5_1691</name>
</gene>
<sequence>MLNEPYCTFGPFDSLAGFNGRSDFSLSDGIVTTGFSGREGSYVINFDVPEPARASVVGVHGCICLSGWKNIQYIAIGYSKPLGFKHIKIKNTRQDAWVSVGFSHQDIIWLLQNGTEKSDATEIKNIRLFIKGEPADSGATLQVRQLKLQLQAHDNRLQPSDAESGPLLDVLYKHLNHALRNYEANAKAYMQTGDYPVPGNQMLVWPKDWAQPEGLEQVSTYRAIWHAQHLPINLLQYARQTGQSGPVFAAKTLIENWLDQSFYKTDVDVKYAWYDHGTAERQLAFILMWFSAIDLQMEQRFLERLGDAIVQHARLLDSEAFYAYHQPLRYHNHAWFQDAALIASALAFPGHALSQAWLDNGVSRFEDQLDKLIIRDSGFAIFVENSIGYHHGVQRIAEFIGQLTSLIDCETEIPIVANELVAWSDFLRYPDGRAPSQGDTFRLPPRTGGDIRSGKPWDTPSFTILPKAGYAVVKGNHDGKPWMLCMFATSLSNTHKHEDNLSITFWFDGVEWLIDPSFYSHEYQQPIAAYLRSAQAHNNLYLRGTNYSTGQKLVEIAGSCKSDEFSIVGSHQAYSSSTISRTISGRLDRLELSVVDELTNKSLASPLSDVRLAFHFGEGVAVDVLPDGYQLSHPSRDTSLLLKIIPYQSQLLQGSDSAGIPLSIVGHGFQQQMPTVSLEAAPPDGEASFTWSLSVMDCSNEKLKKT</sequence>
<evidence type="ECO:0000256" key="1">
    <source>
        <dbReference type="ARBA" id="ARBA00004418"/>
    </source>
</evidence>
<dbReference type="InterPro" id="IPR031680">
    <property type="entry name" value="Hepar_II_III_N"/>
</dbReference>
<dbReference type="OrthoDB" id="7030325at2"/>
<dbReference type="KEGG" id="ppse:BN5_1691"/>
<dbReference type="Proteomes" id="UP000032841">
    <property type="component" value="Chromosome"/>
</dbReference>
<accession>W6QV03</accession>
<dbReference type="PANTHER" id="PTHR39210">
    <property type="entry name" value="HEPARIN-SULFATE LYASE"/>
    <property type="match status" value="1"/>
</dbReference>
<evidence type="ECO:0000313" key="7">
    <source>
        <dbReference type="EMBL" id="CDM40277.1"/>
    </source>
</evidence>
<dbReference type="EMBL" id="HG916826">
    <property type="protein sequence ID" value="CDM40277.1"/>
    <property type="molecule type" value="Genomic_DNA"/>
</dbReference>
<dbReference type="eggNOG" id="COG0627">
    <property type="taxonomic scope" value="Bacteria"/>
</dbReference>
<evidence type="ECO:0000259" key="6">
    <source>
        <dbReference type="Pfam" id="PF16889"/>
    </source>
</evidence>
<dbReference type="InterPro" id="IPR008929">
    <property type="entry name" value="Chondroitin_lyas"/>
</dbReference>
<dbReference type="Pfam" id="PF07940">
    <property type="entry name" value="Hepar_II_III_C"/>
    <property type="match status" value="1"/>
</dbReference>